<feature type="domain" description="Shikimate dehydrogenase substrate binding N-terminal" evidence="2">
    <location>
        <begin position="9"/>
        <end position="89"/>
    </location>
</feature>
<evidence type="ECO:0000259" key="2">
    <source>
        <dbReference type="Pfam" id="PF08501"/>
    </source>
</evidence>
<dbReference type="InterPro" id="IPR013708">
    <property type="entry name" value="Shikimate_DH-bd_N"/>
</dbReference>
<dbReference type="Proteomes" id="UP000007963">
    <property type="component" value="Unassembled WGS sequence"/>
</dbReference>
<dbReference type="SUPFAM" id="SSF51735">
    <property type="entry name" value="NAD(P)-binding Rossmann-fold domains"/>
    <property type="match status" value="1"/>
</dbReference>
<name>Q0CF60_ASPTN</name>
<dbReference type="PANTHER" id="PTHR12110:SF57">
    <property type="entry name" value="DIOXYGENASE, PUTATIVE-RELATED"/>
    <property type="match status" value="1"/>
</dbReference>
<dbReference type="HOGENOM" id="CLU_023871_0_0_1"/>
<dbReference type="InterPro" id="IPR036237">
    <property type="entry name" value="Xyl_isomerase-like_sf"/>
</dbReference>
<gene>
    <name evidence="3" type="ORF">ATEG_07674</name>
</gene>
<feature type="domain" description="Xylose isomerase-like TIM barrel" evidence="1">
    <location>
        <begin position="274"/>
        <end position="562"/>
    </location>
</feature>
<dbReference type="PANTHER" id="PTHR12110">
    <property type="entry name" value="HYDROXYPYRUVATE ISOMERASE"/>
    <property type="match status" value="1"/>
</dbReference>
<dbReference type="SUPFAM" id="SSF51658">
    <property type="entry name" value="Xylose isomerase-like"/>
    <property type="match status" value="1"/>
</dbReference>
<dbReference type="OrthoDB" id="5360893at2759"/>
<dbReference type="AlphaFoldDB" id="Q0CF60"/>
<dbReference type="eggNOG" id="KOG0692">
    <property type="taxonomic scope" value="Eukaryota"/>
</dbReference>
<reference evidence="4" key="1">
    <citation type="submission" date="2005-09" db="EMBL/GenBank/DDBJ databases">
        <title>Annotation of the Aspergillus terreus NIH2624 genome.</title>
        <authorList>
            <person name="Birren B.W."/>
            <person name="Lander E.S."/>
            <person name="Galagan J.E."/>
            <person name="Nusbaum C."/>
            <person name="Devon K."/>
            <person name="Henn M."/>
            <person name="Ma L.-J."/>
            <person name="Jaffe D.B."/>
            <person name="Butler J."/>
            <person name="Alvarez P."/>
            <person name="Gnerre S."/>
            <person name="Grabherr M."/>
            <person name="Kleber M."/>
            <person name="Mauceli E.W."/>
            <person name="Brockman W."/>
            <person name="Rounsley S."/>
            <person name="Young S.K."/>
            <person name="LaButti K."/>
            <person name="Pushparaj V."/>
            <person name="DeCaprio D."/>
            <person name="Crawford M."/>
            <person name="Koehrsen M."/>
            <person name="Engels R."/>
            <person name="Montgomery P."/>
            <person name="Pearson M."/>
            <person name="Howarth C."/>
            <person name="Larson L."/>
            <person name="Luoma S."/>
            <person name="White J."/>
            <person name="Alvarado L."/>
            <person name="Kodira C.D."/>
            <person name="Zeng Q."/>
            <person name="Oleary S."/>
            <person name="Yandava C."/>
            <person name="Denning D.W."/>
            <person name="Nierman W.C."/>
            <person name="Milne T."/>
            <person name="Madden K."/>
        </authorList>
    </citation>
    <scope>NUCLEOTIDE SEQUENCE [LARGE SCALE GENOMIC DNA]</scope>
    <source>
        <strain evidence="4">NIH 2624 / FGSC A1156</strain>
    </source>
</reference>
<dbReference type="EMBL" id="CH476604">
    <property type="protein sequence ID" value="EAU31936.1"/>
    <property type="molecule type" value="Genomic_DNA"/>
</dbReference>
<evidence type="ECO:0000259" key="1">
    <source>
        <dbReference type="Pfam" id="PF01261"/>
    </source>
</evidence>
<evidence type="ECO:0000313" key="3">
    <source>
        <dbReference type="EMBL" id="EAU31936.1"/>
    </source>
</evidence>
<dbReference type="GeneID" id="4322846"/>
<dbReference type="InterPro" id="IPR046346">
    <property type="entry name" value="Aminoacid_DH-like_N_sf"/>
</dbReference>
<sequence>MDSRAYTYLVGVGVTHSIAPPMHNYIAKSLGYNWEFQARECQSVEDAIELFRQPTFAGGVVTMPYKRTIMEHLDGLDDYATKLAACNNVYRSSDGQLRGTNTDWRGIEGCLLSASPEGKGKPAVVIGAGGACRAAIFTLHERLGCSPIYIVNRDADETAALFEETKQNYEQDLQLVHVQSTEQVRGLAAPYYVVGTVPDAEPIAPEEVQVHQVLNEFLKAAEDKGVLLDMCFKPRNTRILRAAEGCMSSFDYINKCQWSHSSFNLKLSFFHPHAGFEGVEIFYEDLEYLAKEKGTLNNENLFAAAHEIRALCDRYKLEVIGMQPFMFYEGLIDRSQHEQKLQKLKVWFQIVKILGTDIIQIPSNFQSDGISGDRDLIVADMIEIADLGLKETPVIRFAYENLAWGTYISTWEDMWDIVRRVDRPNFGCCLDTFNIAGRVWADPTSPSGKTPNADMDLSKSIESLTKTIDVRKVFYVQVVDAERMESPLVHGHPYHVEGQPARMSWSRNARLFLYEEDKGGYLPVVQVARAFLEGLGYRGWVSMELFSRTMADPSPTTPKTHAQRGIQAWNGLKQELGLL</sequence>
<dbReference type="SUPFAM" id="SSF53223">
    <property type="entry name" value="Aminoacid dehydrogenase-like, N-terminal domain"/>
    <property type="match status" value="1"/>
</dbReference>
<dbReference type="Pfam" id="PF08501">
    <property type="entry name" value="Shikimate_dh_N"/>
    <property type="match status" value="1"/>
</dbReference>
<dbReference type="Gene3D" id="3.40.50.10860">
    <property type="entry name" value="Leucine Dehydrogenase, chain A, domain 1"/>
    <property type="match status" value="1"/>
</dbReference>
<dbReference type="InterPro" id="IPR036291">
    <property type="entry name" value="NAD(P)-bd_dom_sf"/>
</dbReference>
<dbReference type="Gene3D" id="3.40.50.720">
    <property type="entry name" value="NAD(P)-binding Rossmann-like Domain"/>
    <property type="match status" value="1"/>
</dbReference>
<proteinExistence type="predicted"/>
<accession>Q0CF60</accession>
<dbReference type="Pfam" id="PF01261">
    <property type="entry name" value="AP_endonuc_2"/>
    <property type="match status" value="1"/>
</dbReference>
<protein>
    <submittedName>
        <fullName evidence="3">3-dehydroshikimate dehydratase</fullName>
    </submittedName>
</protein>
<dbReference type="Gene3D" id="3.20.20.150">
    <property type="entry name" value="Divalent-metal-dependent TIM barrel enzymes"/>
    <property type="match status" value="1"/>
</dbReference>
<dbReference type="InterPro" id="IPR050312">
    <property type="entry name" value="IolE/XylAMocC-like"/>
</dbReference>
<organism evidence="3 4">
    <name type="scientific">Aspergillus terreus (strain NIH 2624 / FGSC A1156)</name>
    <dbReference type="NCBI Taxonomy" id="341663"/>
    <lineage>
        <taxon>Eukaryota</taxon>
        <taxon>Fungi</taxon>
        <taxon>Dikarya</taxon>
        <taxon>Ascomycota</taxon>
        <taxon>Pezizomycotina</taxon>
        <taxon>Eurotiomycetes</taxon>
        <taxon>Eurotiomycetidae</taxon>
        <taxon>Eurotiales</taxon>
        <taxon>Aspergillaceae</taxon>
        <taxon>Aspergillus</taxon>
        <taxon>Aspergillus subgen. Circumdati</taxon>
    </lineage>
</organism>
<evidence type="ECO:0000313" key="4">
    <source>
        <dbReference type="Proteomes" id="UP000007963"/>
    </source>
</evidence>
<dbReference type="STRING" id="341663.Q0CF60"/>
<dbReference type="RefSeq" id="XP_001216295.1">
    <property type="nucleotide sequence ID" value="XM_001216295.1"/>
</dbReference>
<dbReference type="InterPro" id="IPR013022">
    <property type="entry name" value="Xyl_isomerase-like_TIM-brl"/>
</dbReference>
<dbReference type="VEuPathDB" id="FungiDB:ATEG_07674"/>
<dbReference type="GO" id="GO:0004764">
    <property type="term" value="F:shikimate 3-dehydrogenase (NADP+) activity"/>
    <property type="evidence" value="ECO:0007669"/>
    <property type="project" value="InterPro"/>
</dbReference>
<dbReference type="OMA" id="HEEASPW"/>